<feature type="domain" description="Protein kinase" evidence="6">
    <location>
        <begin position="9"/>
        <end position="296"/>
    </location>
</feature>
<dbReference type="InterPro" id="IPR045269">
    <property type="entry name" value="Atg1-like"/>
</dbReference>
<evidence type="ECO:0000313" key="8">
    <source>
        <dbReference type="Proteomes" id="UP000179807"/>
    </source>
</evidence>
<evidence type="ECO:0000256" key="2">
    <source>
        <dbReference type="ARBA" id="ARBA00022741"/>
    </source>
</evidence>
<dbReference type="PROSITE" id="PS00108">
    <property type="entry name" value="PROTEIN_KINASE_ST"/>
    <property type="match status" value="1"/>
</dbReference>
<dbReference type="GO" id="GO:0000407">
    <property type="term" value="C:phagophore assembly site"/>
    <property type="evidence" value="ECO:0007669"/>
    <property type="project" value="TreeGrafter"/>
</dbReference>
<dbReference type="PROSITE" id="PS50011">
    <property type="entry name" value="PROTEIN_KINASE_DOM"/>
    <property type="match status" value="1"/>
</dbReference>
<dbReference type="EMBL" id="MLAK01000988">
    <property type="protein sequence ID" value="OHS99763.1"/>
    <property type="molecule type" value="Genomic_DNA"/>
</dbReference>
<feature type="binding site" evidence="5">
    <location>
        <position position="44"/>
    </location>
    <ligand>
        <name>ATP</name>
        <dbReference type="ChEBI" id="CHEBI:30616"/>
    </ligand>
</feature>
<reference evidence="7" key="1">
    <citation type="submission" date="2016-10" db="EMBL/GenBank/DDBJ databases">
        <authorList>
            <person name="Benchimol M."/>
            <person name="Almeida L.G."/>
            <person name="Vasconcelos A.T."/>
            <person name="Perreira-Neves A."/>
            <person name="Rosa I.A."/>
            <person name="Tasca T."/>
            <person name="Bogo M.R."/>
            <person name="de Souza W."/>
        </authorList>
    </citation>
    <scope>NUCLEOTIDE SEQUENCE [LARGE SCALE GENOMIC DNA]</scope>
    <source>
        <strain evidence="7">K</strain>
    </source>
</reference>
<keyword evidence="1" id="KW-0808">Transferase</keyword>
<keyword evidence="8" id="KW-1185">Reference proteome</keyword>
<keyword evidence="2 5" id="KW-0547">Nucleotide-binding</keyword>
<comment type="caution">
    <text evidence="7">The sequence shown here is derived from an EMBL/GenBank/DDBJ whole genome shotgun (WGS) entry which is preliminary data.</text>
</comment>
<dbReference type="SMART" id="SM00220">
    <property type="entry name" value="S_TKc"/>
    <property type="match status" value="1"/>
</dbReference>
<dbReference type="VEuPathDB" id="TrichDB:TRFO_33724"/>
<gene>
    <name evidence="7" type="ORF">TRFO_33724</name>
</gene>
<evidence type="ECO:0000256" key="1">
    <source>
        <dbReference type="ARBA" id="ARBA00022679"/>
    </source>
</evidence>
<dbReference type="GO" id="GO:0005829">
    <property type="term" value="C:cytosol"/>
    <property type="evidence" value="ECO:0007669"/>
    <property type="project" value="TreeGrafter"/>
</dbReference>
<dbReference type="GO" id="GO:0005776">
    <property type="term" value="C:autophagosome"/>
    <property type="evidence" value="ECO:0007669"/>
    <property type="project" value="TreeGrafter"/>
</dbReference>
<organism evidence="7 8">
    <name type="scientific">Tritrichomonas foetus</name>
    <dbReference type="NCBI Taxonomy" id="1144522"/>
    <lineage>
        <taxon>Eukaryota</taxon>
        <taxon>Metamonada</taxon>
        <taxon>Parabasalia</taxon>
        <taxon>Tritrichomonadida</taxon>
        <taxon>Tritrichomonadidae</taxon>
        <taxon>Tritrichomonas</taxon>
    </lineage>
</organism>
<keyword evidence="3" id="KW-0418">Kinase</keyword>
<dbReference type="GO" id="GO:0010506">
    <property type="term" value="P:regulation of autophagy"/>
    <property type="evidence" value="ECO:0007669"/>
    <property type="project" value="InterPro"/>
</dbReference>
<dbReference type="InterPro" id="IPR017441">
    <property type="entry name" value="Protein_kinase_ATP_BS"/>
</dbReference>
<proteinExistence type="predicted"/>
<dbReference type="GO" id="GO:0005524">
    <property type="term" value="F:ATP binding"/>
    <property type="evidence" value="ECO:0007669"/>
    <property type="project" value="UniProtKB-UniRule"/>
</dbReference>
<dbReference type="PROSITE" id="PS00107">
    <property type="entry name" value="PROTEIN_KINASE_ATP"/>
    <property type="match status" value="1"/>
</dbReference>
<dbReference type="SUPFAM" id="SSF56112">
    <property type="entry name" value="Protein kinase-like (PK-like)"/>
    <property type="match status" value="1"/>
</dbReference>
<dbReference type="Gene3D" id="1.10.510.10">
    <property type="entry name" value="Transferase(Phosphotransferase) domain 1"/>
    <property type="match status" value="1"/>
</dbReference>
<dbReference type="Proteomes" id="UP000179807">
    <property type="component" value="Unassembled WGS sequence"/>
</dbReference>
<dbReference type="OrthoDB" id="346907at2759"/>
<evidence type="ECO:0000259" key="6">
    <source>
        <dbReference type="PROSITE" id="PS50011"/>
    </source>
</evidence>
<evidence type="ECO:0000256" key="5">
    <source>
        <dbReference type="PROSITE-ProRule" id="PRU10141"/>
    </source>
</evidence>
<dbReference type="InterPro" id="IPR011009">
    <property type="entry name" value="Kinase-like_dom_sf"/>
</dbReference>
<dbReference type="GO" id="GO:0016020">
    <property type="term" value="C:membrane"/>
    <property type="evidence" value="ECO:0007669"/>
    <property type="project" value="TreeGrafter"/>
</dbReference>
<sequence>MNHHFSDLCSIRKEIGRGAYGTVYSAILLKPFPPLEKGAKVAIKSIPTSRITTPHEKEKLEMEINLMATLDHPNIVKLYGVEKTTSHYYLILECCDGGDLYNYIHMHEGGFPENIVRDFASQIASGLFYLHAHQIVHRDLKPHNILISRNSFNSPTKNVNLNENRINFQNSNKITLKIADFGFARFLRPCDLATTVCGSPVYMAPEIQFGSQYSSNVDMWSLGIILFELITKKTPFPHVKTQYELAMELRARGSKPYCLPISAQASSELRNLIQRLLTINPCKRMSFDEFINDPFINVIDCNDKTSNQKKSPAEEYDLIDLNNFTNNFASSSHAINNNNNNHTTTNYNNININSTNNNTTNHFINNADKEMNKNLNDVHRIKIIHNIQTNNNINNNQNNKNEINHLQKRNKWNKSRLIKPKFSFLAASPDADDVVAENYLIDALNCSETIASHFTECQLISNSLLISLEILVIHFLFDFFYEEKQIRKNHSTNSKKYSKNGKKIQKDVLELAKCYIDEVEAIIDIKLETPPIGPMQFLFDRAIELAKAAANFEIDKNFSFAKLKYQKALHMLSPIVFSLKTNDQIRTARCLYKRIDLRLFKISNMMKENPKNCL</sequence>
<dbReference type="InterPro" id="IPR000719">
    <property type="entry name" value="Prot_kinase_dom"/>
</dbReference>
<dbReference type="PANTHER" id="PTHR24348:SF22">
    <property type="entry name" value="NON-SPECIFIC SERINE_THREONINE PROTEIN KINASE"/>
    <property type="match status" value="1"/>
</dbReference>
<dbReference type="PANTHER" id="PTHR24348">
    <property type="entry name" value="SERINE/THREONINE-PROTEIN KINASE UNC-51-RELATED"/>
    <property type="match status" value="1"/>
</dbReference>
<dbReference type="GO" id="GO:0000045">
    <property type="term" value="P:autophagosome assembly"/>
    <property type="evidence" value="ECO:0007669"/>
    <property type="project" value="TreeGrafter"/>
</dbReference>
<accession>A0A1J4JQG9</accession>
<dbReference type="GO" id="GO:0004674">
    <property type="term" value="F:protein serine/threonine kinase activity"/>
    <property type="evidence" value="ECO:0007669"/>
    <property type="project" value="InterPro"/>
</dbReference>
<evidence type="ECO:0000256" key="4">
    <source>
        <dbReference type="ARBA" id="ARBA00022840"/>
    </source>
</evidence>
<dbReference type="RefSeq" id="XP_068352900.1">
    <property type="nucleotide sequence ID" value="XM_068509241.1"/>
</dbReference>
<name>A0A1J4JQG9_9EUKA</name>
<dbReference type="GeneID" id="94843945"/>
<dbReference type="FunFam" id="3.30.200.20:FF:000042">
    <property type="entry name" value="Aurora kinase A"/>
    <property type="match status" value="1"/>
</dbReference>
<dbReference type="Pfam" id="PF00069">
    <property type="entry name" value="Pkinase"/>
    <property type="match status" value="1"/>
</dbReference>
<dbReference type="AlphaFoldDB" id="A0A1J4JQG9"/>
<protein>
    <recommendedName>
        <fullName evidence="6">Protein kinase domain-containing protein</fullName>
    </recommendedName>
</protein>
<dbReference type="InterPro" id="IPR008271">
    <property type="entry name" value="Ser/Thr_kinase_AS"/>
</dbReference>
<keyword evidence="4 5" id="KW-0067">ATP-binding</keyword>
<dbReference type="Gene3D" id="3.30.200.20">
    <property type="entry name" value="Phosphorylase Kinase, domain 1"/>
    <property type="match status" value="1"/>
</dbReference>
<evidence type="ECO:0000256" key="3">
    <source>
        <dbReference type="ARBA" id="ARBA00022777"/>
    </source>
</evidence>
<evidence type="ECO:0000313" key="7">
    <source>
        <dbReference type="EMBL" id="OHS99763.1"/>
    </source>
</evidence>